<keyword evidence="1" id="KW-0175">Coiled coil</keyword>
<dbReference type="RefSeq" id="WP_123197932.1">
    <property type="nucleotide sequence ID" value="NZ_QICB01000002.1"/>
</dbReference>
<evidence type="ECO:0000313" key="2">
    <source>
        <dbReference type="EMBL" id="RNL20833.1"/>
    </source>
</evidence>
<organism evidence="2 3">
    <name type="scientific">Slackia faecicanis</name>
    <dbReference type="NCBI Taxonomy" id="255723"/>
    <lineage>
        <taxon>Bacteria</taxon>
        <taxon>Bacillati</taxon>
        <taxon>Actinomycetota</taxon>
        <taxon>Coriobacteriia</taxon>
        <taxon>Eggerthellales</taxon>
        <taxon>Eggerthellaceae</taxon>
        <taxon>Slackia</taxon>
    </lineage>
</organism>
<gene>
    <name evidence="2" type="ORF">DMP07_04445</name>
</gene>
<dbReference type="AlphaFoldDB" id="A0A3N0AGC7"/>
<protein>
    <submittedName>
        <fullName evidence="2">Uncharacterized protein</fullName>
    </submittedName>
</protein>
<name>A0A3N0AGC7_9ACTN</name>
<dbReference type="Proteomes" id="UP000267368">
    <property type="component" value="Unassembled WGS sequence"/>
</dbReference>
<sequence>MKIPPNENDYYEEAVKGIVARIVSAGGTKEDAEAKGNEVRNAVDKLADAFADEQVKRGGTRAGARPAARAVLRCIEYAATDGVSLIDAYKDSVDEKYKAICSHTDSAERIVNEFGAGMDRRFEYVENAVKRHEQKLKERMDRLEASVRRFEDIERGEFETPEAREAHALFMALLREAKAEGVTPDKAAEVASYTTWAAITKAPPTAPGFTVECEERGRR</sequence>
<accession>A0A3N0AGC7</accession>
<keyword evidence="3" id="KW-1185">Reference proteome</keyword>
<dbReference type="EMBL" id="QICB01000002">
    <property type="protein sequence ID" value="RNL20833.1"/>
    <property type="molecule type" value="Genomic_DNA"/>
</dbReference>
<evidence type="ECO:0000313" key="3">
    <source>
        <dbReference type="Proteomes" id="UP000267368"/>
    </source>
</evidence>
<comment type="caution">
    <text evidence="2">The sequence shown here is derived from an EMBL/GenBank/DDBJ whole genome shotgun (WGS) entry which is preliminary data.</text>
</comment>
<feature type="coiled-coil region" evidence="1">
    <location>
        <begin position="126"/>
        <end position="153"/>
    </location>
</feature>
<reference evidence="3" key="1">
    <citation type="submission" date="2018-05" db="EMBL/GenBank/DDBJ databases">
        <title>Genome Sequencing of selected type strains of the family Eggerthellaceae.</title>
        <authorList>
            <person name="Danylec N."/>
            <person name="Stoll D.A."/>
            <person name="Doetsch A."/>
            <person name="Huch M."/>
        </authorList>
    </citation>
    <scope>NUCLEOTIDE SEQUENCE [LARGE SCALE GENOMIC DNA]</scope>
    <source>
        <strain evidence="3">DSM 17537</strain>
    </source>
</reference>
<evidence type="ECO:0000256" key="1">
    <source>
        <dbReference type="SAM" id="Coils"/>
    </source>
</evidence>
<proteinExistence type="predicted"/>